<dbReference type="SMART" id="SM00656">
    <property type="entry name" value="Amb_all"/>
    <property type="match status" value="1"/>
</dbReference>
<gene>
    <name evidence="10" type="ORF">LIER_41387</name>
</gene>
<dbReference type="GO" id="GO:0046872">
    <property type="term" value="F:metal ion binding"/>
    <property type="evidence" value="ECO:0007669"/>
    <property type="project" value="UniProtKB-KW"/>
</dbReference>
<dbReference type="EMBL" id="BAABME010025777">
    <property type="protein sequence ID" value="GAA0172730.1"/>
    <property type="molecule type" value="Genomic_DNA"/>
</dbReference>
<keyword evidence="11" id="KW-1185">Reference proteome</keyword>
<keyword evidence="6 8" id="KW-0106">Calcium</keyword>
<reference evidence="10 11" key="1">
    <citation type="submission" date="2024-01" db="EMBL/GenBank/DDBJ databases">
        <title>The complete chloroplast genome sequence of Lithospermum erythrorhizon: insights into the phylogenetic relationship among Boraginaceae species and the maternal lineages of purple gromwells.</title>
        <authorList>
            <person name="Okada T."/>
            <person name="Watanabe K."/>
        </authorList>
    </citation>
    <scope>NUCLEOTIDE SEQUENCE [LARGE SCALE GENOMIC DNA]</scope>
</reference>
<dbReference type="InterPro" id="IPR012334">
    <property type="entry name" value="Pectin_lyas_fold"/>
</dbReference>
<sequence>MGEGECVASNPIDKCWRCDPKWATNRKRLAECARGFGRGVTGGKDGAYYIVTDPSDDDIIDPKPGTLRHALTRIEPLWVVFKHSMVITLQEELLINSNKTIDGRGVTVRIAYGAGLTIQSVQNVIIHNIRIHDIVSKPGGMIIDSADHTGLRTISDGDGISIFTGSKIWIDHVSFARCADGLVDAIMASTAITISNCKFNHHNDVMLLGADDSYSADEIMQVTVAFNRFGRNLIQRMPRCRYGFVHVVNNDYNHWEKYAIGGSAHPTIVSQGNRFRASNDAFLKEVTHRDYANKDDWSHWQWRSEGDLMLNGAFFTESGAPLQKTPLTATTDIAYQPGSFVGVLTRHAGALNCRINYPC</sequence>
<evidence type="ECO:0000256" key="1">
    <source>
        <dbReference type="ARBA" id="ARBA00000695"/>
    </source>
</evidence>
<evidence type="ECO:0000256" key="7">
    <source>
        <dbReference type="ARBA" id="ARBA00023239"/>
    </source>
</evidence>
<evidence type="ECO:0000313" key="10">
    <source>
        <dbReference type="EMBL" id="GAA0172730.1"/>
    </source>
</evidence>
<feature type="domain" description="Pectate lyase" evidence="9">
    <location>
        <begin position="84"/>
        <end position="281"/>
    </location>
</feature>
<evidence type="ECO:0000256" key="5">
    <source>
        <dbReference type="ARBA" id="ARBA00022729"/>
    </source>
</evidence>
<dbReference type="InterPro" id="IPR011050">
    <property type="entry name" value="Pectin_lyase_fold/virulence"/>
</dbReference>
<name>A0AAV3RC79_LITER</name>
<dbReference type="Pfam" id="PF00544">
    <property type="entry name" value="Pectate_lyase_4"/>
    <property type="match status" value="1"/>
</dbReference>
<dbReference type="PANTHER" id="PTHR31683">
    <property type="entry name" value="PECTATE LYASE 18-RELATED"/>
    <property type="match status" value="1"/>
</dbReference>
<dbReference type="PRINTS" id="PR00807">
    <property type="entry name" value="AMBALLERGEN"/>
</dbReference>
<protein>
    <recommendedName>
        <fullName evidence="3 8">Pectate lyase</fullName>
        <ecNumber evidence="3 8">4.2.2.2</ecNumber>
    </recommendedName>
</protein>
<comment type="similarity">
    <text evidence="8">Belongs to the polysaccharide lyase 1 family.</text>
</comment>
<keyword evidence="4 8" id="KW-0479">Metal-binding</keyword>
<dbReference type="PANTHER" id="PTHR31683:SF184">
    <property type="entry name" value="PECTATE LYASE"/>
    <property type="match status" value="1"/>
</dbReference>
<keyword evidence="7 8" id="KW-0456">Lyase</keyword>
<evidence type="ECO:0000256" key="4">
    <source>
        <dbReference type="ARBA" id="ARBA00022723"/>
    </source>
</evidence>
<dbReference type="AlphaFoldDB" id="A0AAV3RC79"/>
<dbReference type="Proteomes" id="UP001454036">
    <property type="component" value="Unassembled WGS sequence"/>
</dbReference>
<dbReference type="InterPro" id="IPR018082">
    <property type="entry name" value="AmbAllergen"/>
</dbReference>
<organism evidence="10 11">
    <name type="scientific">Lithospermum erythrorhizon</name>
    <name type="common">Purple gromwell</name>
    <name type="synonym">Lithospermum officinale var. erythrorhizon</name>
    <dbReference type="NCBI Taxonomy" id="34254"/>
    <lineage>
        <taxon>Eukaryota</taxon>
        <taxon>Viridiplantae</taxon>
        <taxon>Streptophyta</taxon>
        <taxon>Embryophyta</taxon>
        <taxon>Tracheophyta</taxon>
        <taxon>Spermatophyta</taxon>
        <taxon>Magnoliopsida</taxon>
        <taxon>eudicotyledons</taxon>
        <taxon>Gunneridae</taxon>
        <taxon>Pentapetalae</taxon>
        <taxon>asterids</taxon>
        <taxon>lamiids</taxon>
        <taxon>Boraginales</taxon>
        <taxon>Boraginaceae</taxon>
        <taxon>Boraginoideae</taxon>
        <taxon>Lithospermeae</taxon>
        <taxon>Lithospermum</taxon>
    </lineage>
</organism>
<evidence type="ECO:0000313" key="11">
    <source>
        <dbReference type="Proteomes" id="UP001454036"/>
    </source>
</evidence>
<dbReference type="EC" id="4.2.2.2" evidence="3 8"/>
<dbReference type="InterPro" id="IPR002022">
    <property type="entry name" value="Pec_lyase"/>
</dbReference>
<dbReference type="InterPro" id="IPR045032">
    <property type="entry name" value="PEL"/>
</dbReference>
<evidence type="ECO:0000256" key="3">
    <source>
        <dbReference type="ARBA" id="ARBA00012272"/>
    </source>
</evidence>
<dbReference type="SUPFAM" id="SSF51126">
    <property type="entry name" value="Pectin lyase-like"/>
    <property type="match status" value="1"/>
</dbReference>
<comment type="caution">
    <text evidence="10">The sequence shown here is derived from an EMBL/GenBank/DDBJ whole genome shotgun (WGS) entry which is preliminary data.</text>
</comment>
<comment type="cofactor">
    <cofactor evidence="8">
        <name>Ca(2+)</name>
        <dbReference type="ChEBI" id="CHEBI:29108"/>
    </cofactor>
    <text evidence="8">Binds 1 Ca(2+) ion. Required for its activity.</text>
</comment>
<accession>A0AAV3RC79</accession>
<comment type="catalytic activity">
    <reaction evidence="1 8">
        <text>Eliminative cleavage of (1-&gt;4)-alpha-D-galacturonan to give oligosaccharides with 4-deoxy-alpha-D-galact-4-enuronosyl groups at their non-reducing ends.</text>
        <dbReference type="EC" id="4.2.2.2"/>
    </reaction>
</comment>
<evidence type="ECO:0000256" key="2">
    <source>
        <dbReference type="ARBA" id="ARBA00005220"/>
    </source>
</evidence>
<comment type="pathway">
    <text evidence="2 8">Glycan metabolism; pectin degradation; 2-dehydro-3-deoxy-D-gluconate from pectin: step 2/5.</text>
</comment>
<evidence type="ECO:0000256" key="8">
    <source>
        <dbReference type="RuleBase" id="RU361123"/>
    </source>
</evidence>
<proteinExistence type="inferred from homology"/>
<evidence type="ECO:0000256" key="6">
    <source>
        <dbReference type="ARBA" id="ARBA00022837"/>
    </source>
</evidence>
<dbReference type="GO" id="GO:0030570">
    <property type="term" value="F:pectate lyase activity"/>
    <property type="evidence" value="ECO:0007669"/>
    <property type="project" value="UniProtKB-EC"/>
</dbReference>
<evidence type="ECO:0000259" key="9">
    <source>
        <dbReference type="SMART" id="SM00656"/>
    </source>
</evidence>
<keyword evidence="5" id="KW-0732">Signal</keyword>
<dbReference type="Gene3D" id="2.160.20.10">
    <property type="entry name" value="Single-stranded right-handed beta-helix, Pectin lyase-like"/>
    <property type="match status" value="1"/>
</dbReference>